<evidence type="ECO:0000313" key="17">
    <source>
        <dbReference type="EMBL" id="ACL76239.1"/>
    </source>
</evidence>
<keyword evidence="6" id="KW-0808">Transferase</keyword>
<evidence type="ECO:0000259" key="16">
    <source>
        <dbReference type="PROSITE" id="PS50885"/>
    </source>
</evidence>
<dbReference type="CDD" id="cd00082">
    <property type="entry name" value="HisKA"/>
    <property type="match status" value="1"/>
</dbReference>
<keyword evidence="9 17" id="KW-0418">Kinase</keyword>
<evidence type="ECO:0000256" key="1">
    <source>
        <dbReference type="ARBA" id="ARBA00000085"/>
    </source>
</evidence>
<dbReference type="Pfam" id="PF02518">
    <property type="entry name" value="HATPase_c"/>
    <property type="match status" value="1"/>
</dbReference>
<dbReference type="SMART" id="SM00387">
    <property type="entry name" value="HATPase_c"/>
    <property type="match status" value="1"/>
</dbReference>
<dbReference type="AlphaFoldDB" id="B8I396"/>
<dbReference type="InterPro" id="IPR003661">
    <property type="entry name" value="HisK_dim/P_dom"/>
</dbReference>
<evidence type="ECO:0000256" key="9">
    <source>
        <dbReference type="ARBA" id="ARBA00022777"/>
    </source>
</evidence>
<dbReference type="PROSITE" id="PS50109">
    <property type="entry name" value="HIS_KIN"/>
    <property type="match status" value="1"/>
</dbReference>
<feature type="transmembrane region" description="Helical" evidence="14">
    <location>
        <begin position="12"/>
        <end position="35"/>
    </location>
</feature>
<comment type="subcellular location">
    <subcellularLocation>
        <location evidence="2">Cell membrane</location>
        <topology evidence="2">Multi-pass membrane protein</topology>
    </subcellularLocation>
</comment>
<protein>
    <recommendedName>
        <fullName evidence="3">histidine kinase</fullName>
        <ecNumber evidence="3">2.7.13.3</ecNumber>
    </recommendedName>
</protein>
<dbReference type="Gene3D" id="1.10.287.130">
    <property type="match status" value="1"/>
</dbReference>
<dbReference type="InterPro" id="IPR050398">
    <property type="entry name" value="HssS/ArlS-like"/>
</dbReference>
<keyword evidence="10" id="KW-0067">ATP-binding</keyword>
<keyword evidence="12" id="KW-0902">Two-component regulatory system</keyword>
<dbReference type="HOGENOM" id="CLU_000445_89_6_9"/>
<dbReference type="PANTHER" id="PTHR45528">
    <property type="entry name" value="SENSOR HISTIDINE KINASE CPXA"/>
    <property type="match status" value="1"/>
</dbReference>
<evidence type="ECO:0000256" key="3">
    <source>
        <dbReference type="ARBA" id="ARBA00012438"/>
    </source>
</evidence>
<feature type="domain" description="HAMP" evidence="16">
    <location>
        <begin position="226"/>
        <end position="278"/>
    </location>
</feature>
<sequence precursor="true">MARFKKTIFQKLVVVFIGLLVLSYVVTGGFLYYFLNGFVTKQETETLVESAENIRDFFYKYYLPNKNNKLVQEIFRQTLEMYSVSSNSIIWIVDYTGHILISVSNDDQINNVLKQYIDDSGYPKLPDIRQYIRVMNNGGKIRTETGNFFGFFNNEPFKKYGSSWLTIQMPFDVIPINGREQTIAAVYLHTPVPAIQKVRTSVFSLFLISGGVAISLAIILVYIFSIRFTRPLKQINNAAKIIAGGDFQKRLVVSSQDEIGQLAESFNNMVEDLQRLEELRRGFIANVSHELRTPMTSIRGFIEGILDGTIPPEKQRGYLTIVRDETNRLNRLVNDLLDLARMESGELTLSMKPFDINELIRICVIKLETLITSKNLQIEANFDVDSMMVLADKDSIERVIINLLHNAVKFSNENGKIIVETAKNKEKVFISVKDNGIGIDSDDKKRIWDRFYKSDKSRGKDKTGTGLGLAIVKNILTEHKQDILLESDVGKGTKFTFTLDYYKSHIED</sequence>
<dbReference type="EC" id="2.7.13.3" evidence="3"/>
<dbReference type="Proteomes" id="UP000001349">
    <property type="component" value="Chromosome"/>
</dbReference>
<dbReference type="CDD" id="cd06225">
    <property type="entry name" value="HAMP"/>
    <property type="match status" value="1"/>
</dbReference>
<dbReference type="GO" id="GO:0005524">
    <property type="term" value="F:ATP binding"/>
    <property type="evidence" value="ECO:0007669"/>
    <property type="project" value="UniProtKB-KW"/>
</dbReference>
<evidence type="ECO:0000256" key="7">
    <source>
        <dbReference type="ARBA" id="ARBA00022692"/>
    </source>
</evidence>
<dbReference type="SUPFAM" id="SSF55874">
    <property type="entry name" value="ATPase domain of HSP90 chaperone/DNA topoisomerase II/histidine kinase"/>
    <property type="match status" value="1"/>
</dbReference>
<evidence type="ECO:0000256" key="11">
    <source>
        <dbReference type="ARBA" id="ARBA00022989"/>
    </source>
</evidence>
<dbReference type="InterPro" id="IPR003660">
    <property type="entry name" value="HAMP_dom"/>
</dbReference>
<keyword evidence="11 14" id="KW-1133">Transmembrane helix</keyword>
<dbReference type="InterPro" id="IPR036890">
    <property type="entry name" value="HATPase_C_sf"/>
</dbReference>
<proteinExistence type="predicted"/>
<dbReference type="SUPFAM" id="SSF158472">
    <property type="entry name" value="HAMP domain-like"/>
    <property type="match status" value="1"/>
</dbReference>
<accession>B8I396</accession>
<dbReference type="GO" id="GO:0005886">
    <property type="term" value="C:plasma membrane"/>
    <property type="evidence" value="ECO:0007669"/>
    <property type="project" value="UniProtKB-SubCell"/>
</dbReference>
<organism evidence="17 18">
    <name type="scientific">Ruminiclostridium cellulolyticum (strain ATCC 35319 / DSM 5812 / JCM 6584 / H10)</name>
    <name type="common">Clostridium cellulolyticum</name>
    <dbReference type="NCBI Taxonomy" id="394503"/>
    <lineage>
        <taxon>Bacteria</taxon>
        <taxon>Bacillati</taxon>
        <taxon>Bacillota</taxon>
        <taxon>Clostridia</taxon>
        <taxon>Eubacteriales</taxon>
        <taxon>Oscillospiraceae</taxon>
        <taxon>Ruminiclostridium</taxon>
    </lineage>
</organism>
<feature type="domain" description="Histidine kinase" evidence="15">
    <location>
        <begin position="286"/>
        <end position="503"/>
    </location>
</feature>
<dbReference type="EMBL" id="CP001348">
    <property type="protein sequence ID" value="ACL76239.1"/>
    <property type="molecule type" value="Genomic_DNA"/>
</dbReference>
<evidence type="ECO:0000256" key="8">
    <source>
        <dbReference type="ARBA" id="ARBA00022741"/>
    </source>
</evidence>
<dbReference type="InterPro" id="IPR003594">
    <property type="entry name" value="HATPase_dom"/>
</dbReference>
<dbReference type="Gene3D" id="6.10.340.10">
    <property type="match status" value="1"/>
</dbReference>
<dbReference type="FunFam" id="3.30.565.10:FF:000006">
    <property type="entry name" value="Sensor histidine kinase WalK"/>
    <property type="match status" value="1"/>
</dbReference>
<dbReference type="Gene3D" id="3.30.565.10">
    <property type="entry name" value="Histidine kinase-like ATPase, C-terminal domain"/>
    <property type="match status" value="1"/>
</dbReference>
<keyword evidence="8" id="KW-0547">Nucleotide-binding</keyword>
<evidence type="ECO:0000313" key="18">
    <source>
        <dbReference type="Proteomes" id="UP000001349"/>
    </source>
</evidence>
<feature type="transmembrane region" description="Helical" evidence="14">
    <location>
        <begin position="202"/>
        <end position="224"/>
    </location>
</feature>
<evidence type="ECO:0000256" key="6">
    <source>
        <dbReference type="ARBA" id="ARBA00022679"/>
    </source>
</evidence>
<dbReference type="PROSITE" id="PS50885">
    <property type="entry name" value="HAMP"/>
    <property type="match status" value="1"/>
</dbReference>
<dbReference type="SMART" id="SM00304">
    <property type="entry name" value="HAMP"/>
    <property type="match status" value="1"/>
</dbReference>
<keyword evidence="7 14" id="KW-0812">Transmembrane</keyword>
<dbReference type="CDD" id="cd00075">
    <property type="entry name" value="HATPase"/>
    <property type="match status" value="1"/>
</dbReference>
<dbReference type="PANTHER" id="PTHR45528:SF1">
    <property type="entry name" value="SENSOR HISTIDINE KINASE CPXA"/>
    <property type="match status" value="1"/>
</dbReference>
<keyword evidence="5" id="KW-0597">Phosphoprotein</keyword>
<dbReference type="KEGG" id="cce:Ccel_1891"/>
<dbReference type="SMART" id="SM00388">
    <property type="entry name" value="HisKA"/>
    <property type="match status" value="1"/>
</dbReference>
<dbReference type="Pfam" id="PF00672">
    <property type="entry name" value="HAMP"/>
    <property type="match status" value="1"/>
</dbReference>
<dbReference type="Pfam" id="PF00512">
    <property type="entry name" value="HisKA"/>
    <property type="match status" value="1"/>
</dbReference>
<reference evidence="17 18" key="1">
    <citation type="submission" date="2009-01" db="EMBL/GenBank/DDBJ databases">
        <title>Complete sequence of Clostridium cellulolyticum H10.</title>
        <authorList>
            <consortium name="US DOE Joint Genome Institute"/>
            <person name="Lucas S."/>
            <person name="Copeland A."/>
            <person name="Lapidus A."/>
            <person name="Glavina del Rio T."/>
            <person name="Dalin E."/>
            <person name="Tice H."/>
            <person name="Bruce D."/>
            <person name="Goodwin L."/>
            <person name="Pitluck S."/>
            <person name="Chertkov O."/>
            <person name="Saunders E."/>
            <person name="Brettin T."/>
            <person name="Detter J.C."/>
            <person name="Han C."/>
            <person name="Larimer F."/>
            <person name="Land M."/>
            <person name="Hauser L."/>
            <person name="Kyrpides N."/>
            <person name="Ivanova N."/>
            <person name="Zhou J."/>
            <person name="Richardson P."/>
        </authorList>
    </citation>
    <scope>NUCLEOTIDE SEQUENCE [LARGE SCALE GENOMIC DNA]</scope>
    <source>
        <strain evidence="18">ATCC 35319 / DSM 5812 / JCM 6584 / H10</strain>
    </source>
</reference>
<evidence type="ECO:0000256" key="2">
    <source>
        <dbReference type="ARBA" id="ARBA00004651"/>
    </source>
</evidence>
<evidence type="ECO:0000256" key="13">
    <source>
        <dbReference type="ARBA" id="ARBA00023136"/>
    </source>
</evidence>
<dbReference type="InterPro" id="IPR036097">
    <property type="entry name" value="HisK_dim/P_sf"/>
</dbReference>
<evidence type="ECO:0000256" key="12">
    <source>
        <dbReference type="ARBA" id="ARBA00023012"/>
    </source>
</evidence>
<dbReference type="InterPro" id="IPR004358">
    <property type="entry name" value="Sig_transdc_His_kin-like_C"/>
</dbReference>
<keyword evidence="13 14" id="KW-0472">Membrane</keyword>
<evidence type="ECO:0000259" key="15">
    <source>
        <dbReference type="PROSITE" id="PS50109"/>
    </source>
</evidence>
<gene>
    <name evidence="17" type="ordered locus">Ccel_1891</name>
</gene>
<evidence type="ECO:0000256" key="10">
    <source>
        <dbReference type="ARBA" id="ARBA00022840"/>
    </source>
</evidence>
<evidence type="ECO:0000256" key="14">
    <source>
        <dbReference type="SAM" id="Phobius"/>
    </source>
</evidence>
<keyword evidence="4" id="KW-1003">Cell membrane</keyword>
<name>B8I396_RUMCH</name>
<dbReference type="eggNOG" id="COG5002">
    <property type="taxonomic scope" value="Bacteria"/>
</dbReference>
<comment type="catalytic activity">
    <reaction evidence="1">
        <text>ATP + protein L-histidine = ADP + protein N-phospho-L-histidine.</text>
        <dbReference type="EC" id="2.7.13.3"/>
    </reaction>
</comment>
<dbReference type="GO" id="GO:0000155">
    <property type="term" value="F:phosphorelay sensor kinase activity"/>
    <property type="evidence" value="ECO:0007669"/>
    <property type="project" value="InterPro"/>
</dbReference>
<evidence type="ECO:0000256" key="5">
    <source>
        <dbReference type="ARBA" id="ARBA00022553"/>
    </source>
</evidence>
<dbReference type="FunFam" id="1.10.287.130:FF:000008">
    <property type="entry name" value="Two-component sensor histidine kinase"/>
    <property type="match status" value="1"/>
</dbReference>
<dbReference type="RefSeq" id="WP_015925344.1">
    <property type="nucleotide sequence ID" value="NC_011898.1"/>
</dbReference>
<dbReference type="SUPFAM" id="SSF47384">
    <property type="entry name" value="Homodimeric domain of signal transducing histidine kinase"/>
    <property type="match status" value="1"/>
</dbReference>
<keyword evidence="18" id="KW-1185">Reference proteome</keyword>
<evidence type="ECO:0000256" key="4">
    <source>
        <dbReference type="ARBA" id="ARBA00022475"/>
    </source>
</evidence>
<dbReference type="OrthoDB" id="9813151at2"/>
<dbReference type="STRING" id="394503.Ccel_1891"/>
<dbReference type="PRINTS" id="PR00344">
    <property type="entry name" value="BCTRLSENSOR"/>
</dbReference>
<dbReference type="InterPro" id="IPR005467">
    <property type="entry name" value="His_kinase_dom"/>
</dbReference>